<sequence length="128" mass="15054">MQENKKGENENKYNKNIGNKMESFLPFIDLAYKNTTDFDPERIPHGSKFLKQWKGLLAHQYCDYFVDQKSRDASSNSSILLLLIERNDNSSDNSFPNNKEQKGDLFTIFYRMYGFRCDLWQTDSSKSL</sequence>
<proteinExistence type="predicted"/>
<evidence type="ECO:0000313" key="2">
    <source>
        <dbReference type="Proteomes" id="UP000617340"/>
    </source>
</evidence>
<organism evidence="1 2">
    <name type="scientific">Vespula germanica</name>
    <name type="common">German yellow jacket</name>
    <name type="synonym">Paravespula germanica</name>
    <dbReference type="NCBI Taxonomy" id="30212"/>
    <lineage>
        <taxon>Eukaryota</taxon>
        <taxon>Metazoa</taxon>
        <taxon>Ecdysozoa</taxon>
        <taxon>Arthropoda</taxon>
        <taxon>Hexapoda</taxon>
        <taxon>Insecta</taxon>
        <taxon>Pterygota</taxon>
        <taxon>Neoptera</taxon>
        <taxon>Endopterygota</taxon>
        <taxon>Hymenoptera</taxon>
        <taxon>Apocrita</taxon>
        <taxon>Aculeata</taxon>
        <taxon>Vespoidea</taxon>
        <taxon>Vespidae</taxon>
        <taxon>Vespinae</taxon>
        <taxon>Vespula</taxon>
    </lineage>
</organism>
<gene>
    <name evidence="1" type="ORF">HZH68_015025</name>
</gene>
<protein>
    <submittedName>
        <fullName evidence="1">Uncharacterized protein</fullName>
    </submittedName>
</protein>
<dbReference type="AlphaFoldDB" id="A0A834JCS7"/>
<accession>A0A834JCS7</accession>
<keyword evidence="2" id="KW-1185">Reference proteome</keyword>
<name>A0A834JCS7_VESGE</name>
<evidence type="ECO:0000313" key="1">
    <source>
        <dbReference type="EMBL" id="KAF7383176.1"/>
    </source>
</evidence>
<reference evidence="1" key="1">
    <citation type="journal article" date="2020" name="G3 (Bethesda)">
        <title>High-Quality Assemblies for Three Invasive Social Wasps from the &lt;i&gt;Vespula&lt;/i&gt; Genus.</title>
        <authorList>
            <person name="Harrop T.W.R."/>
            <person name="Guhlin J."/>
            <person name="McLaughlin G.M."/>
            <person name="Permina E."/>
            <person name="Stockwell P."/>
            <person name="Gilligan J."/>
            <person name="Le Lec M.F."/>
            <person name="Gruber M.A.M."/>
            <person name="Quinn O."/>
            <person name="Lovegrove M."/>
            <person name="Duncan E.J."/>
            <person name="Remnant E.J."/>
            <person name="Van Eeckhoven J."/>
            <person name="Graham B."/>
            <person name="Knapp R.A."/>
            <person name="Langford K.W."/>
            <person name="Kronenberg Z."/>
            <person name="Press M.O."/>
            <person name="Eacker S.M."/>
            <person name="Wilson-Rankin E.E."/>
            <person name="Purcell J."/>
            <person name="Lester P.J."/>
            <person name="Dearden P.K."/>
        </authorList>
    </citation>
    <scope>NUCLEOTIDE SEQUENCE</scope>
    <source>
        <strain evidence="1">Linc-1</strain>
    </source>
</reference>
<comment type="caution">
    <text evidence="1">The sequence shown here is derived from an EMBL/GenBank/DDBJ whole genome shotgun (WGS) entry which is preliminary data.</text>
</comment>
<dbReference type="EMBL" id="JACSDZ010000019">
    <property type="protein sequence ID" value="KAF7383176.1"/>
    <property type="molecule type" value="Genomic_DNA"/>
</dbReference>
<dbReference type="Proteomes" id="UP000617340">
    <property type="component" value="Unassembled WGS sequence"/>
</dbReference>